<feature type="transmembrane region" description="Helical" evidence="1">
    <location>
        <begin position="592"/>
        <end position="610"/>
    </location>
</feature>
<protein>
    <submittedName>
        <fullName evidence="3">C4-dicarboxylate ABC transporter permease</fullName>
    </submittedName>
</protein>
<feature type="transmembrane region" description="Helical" evidence="1">
    <location>
        <begin position="616"/>
        <end position="639"/>
    </location>
</feature>
<dbReference type="PANTHER" id="PTHR43849">
    <property type="entry name" value="BLL3936 PROTEIN"/>
    <property type="match status" value="1"/>
</dbReference>
<evidence type="ECO:0000313" key="3">
    <source>
        <dbReference type="EMBL" id="BEQ14012.1"/>
    </source>
</evidence>
<feature type="transmembrane region" description="Helical" evidence="1">
    <location>
        <begin position="646"/>
        <end position="665"/>
    </location>
</feature>
<gene>
    <name evidence="3" type="ORF">FAK_10780</name>
</gene>
<organism evidence="3 4">
    <name type="scientific">Desulfoferula mesophila</name>
    <dbReference type="NCBI Taxonomy" id="3058419"/>
    <lineage>
        <taxon>Bacteria</taxon>
        <taxon>Pseudomonadati</taxon>
        <taxon>Thermodesulfobacteriota</taxon>
        <taxon>Desulfarculia</taxon>
        <taxon>Desulfarculales</taxon>
        <taxon>Desulfarculaceae</taxon>
        <taxon>Desulfoferula</taxon>
    </lineage>
</organism>
<dbReference type="PANTHER" id="PTHR43849:SF2">
    <property type="entry name" value="BLL3936 PROTEIN"/>
    <property type="match status" value="1"/>
</dbReference>
<feature type="domain" description="TRAP C4-dicarboxylate transport system permease DctM subunit" evidence="2">
    <location>
        <begin position="145"/>
        <end position="604"/>
    </location>
</feature>
<name>A0AAU9EYY9_9BACT</name>
<feature type="transmembrane region" description="Helical" evidence="1">
    <location>
        <begin position="209"/>
        <end position="231"/>
    </location>
</feature>
<dbReference type="AlphaFoldDB" id="A0AAU9EYY9"/>
<feature type="transmembrane region" description="Helical" evidence="1">
    <location>
        <begin position="75"/>
        <end position="92"/>
    </location>
</feature>
<feature type="transmembrane region" description="Helical" evidence="1">
    <location>
        <begin position="439"/>
        <end position="463"/>
    </location>
</feature>
<dbReference type="InterPro" id="IPR011853">
    <property type="entry name" value="TRAP_DctM-Dct_fused"/>
</dbReference>
<keyword evidence="1" id="KW-1133">Transmembrane helix</keyword>
<feature type="transmembrane region" description="Helical" evidence="1">
    <location>
        <begin position="157"/>
        <end position="175"/>
    </location>
</feature>
<dbReference type="InterPro" id="IPR010656">
    <property type="entry name" value="DctM"/>
</dbReference>
<dbReference type="KEGG" id="dmp:FAK_10780"/>
<evidence type="ECO:0000256" key="1">
    <source>
        <dbReference type="SAM" id="Phobius"/>
    </source>
</evidence>
<feature type="transmembrane region" description="Helical" evidence="1">
    <location>
        <begin position="44"/>
        <end position="63"/>
    </location>
</feature>
<dbReference type="EMBL" id="AP028679">
    <property type="protein sequence ID" value="BEQ14012.1"/>
    <property type="molecule type" value="Genomic_DNA"/>
</dbReference>
<feature type="transmembrane region" description="Helical" evidence="1">
    <location>
        <begin position="403"/>
        <end position="419"/>
    </location>
</feature>
<evidence type="ECO:0000313" key="4">
    <source>
        <dbReference type="Proteomes" id="UP001366166"/>
    </source>
</evidence>
<evidence type="ECO:0000259" key="2">
    <source>
        <dbReference type="Pfam" id="PF06808"/>
    </source>
</evidence>
<proteinExistence type="predicted"/>
<reference evidence="4" key="1">
    <citation type="journal article" date="2023" name="Arch. Microbiol.">
        <title>Desulfoferula mesophilus gen. nov. sp. nov., a mesophilic sulfate-reducing bacterium isolated from a brackish lake sediment.</title>
        <authorList>
            <person name="Watanabe T."/>
            <person name="Yabe T."/>
            <person name="Tsuji J.M."/>
            <person name="Fukui M."/>
        </authorList>
    </citation>
    <scope>NUCLEOTIDE SEQUENCE [LARGE SCALE GENOMIC DNA]</scope>
    <source>
        <strain evidence="4">12FAK</strain>
    </source>
</reference>
<keyword evidence="1" id="KW-0812">Transmembrane</keyword>
<dbReference type="RefSeq" id="WP_338605739.1">
    <property type="nucleotide sequence ID" value="NZ_AP028679.1"/>
</dbReference>
<feature type="transmembrane region" description="Helical" evidence="1">
    <location>
        <begin position="537"/>
        <end position="554"/>
    </location>
</feature>
<feature type="transmembrane region" description="Helical" evidence="1">
    <location>
        <begin position="475"/>
        <end position="493"/>
    </location>
</feature>
<dbReference type="Proteomes" id="UP001366166">
    <property type="component" value="Chromosome"/>
</dbReference>
<keyword evidence="1" id="KW-0472">Membrane</keyword>
<keyword evidence="4" id="KW-1185">Reference proteome</keyword>
<dbReference type="NCBIfam" id="TIGR02123">
    <property type="entry name" value="TRAP_fused"/>
    <property type="match status" value="1"/>
</dbReference>
<accession>A0AAU9EYY9</accession>
<feature type="transmembrane region" description="Helical" evidence="1">
    <location>
        <begin position="338"/>
        <end position="357"/>
    </location>
</feature>
<dbReference type="Pfam" id="PF06808">
    <property type="entry name" value="DctM"/>
    <property type="match status" value="1"/>
</dbReference>
<sequence>MSDDTQNKSVDPYDEDAALQDSAVDKAKLDEIVRKDAKTGRAMSGFWAWFTSGLGVFMVLFYFYNAGILPVDTQYFLGIYVLITYVLVFINYPMSRKSPPDRPTWLDVVLAAVATFVVGYYIMEYEALNYRMGSETAMDTAVSVVGVLISLEVARRVLGWSMTLVGVLFLCYAFWGNLLEYIPVLDSFAHTGFAMDRAINHIYLKQEGVFGIMASVLVTYVILFIFFGSFLKASGCSRFFLDLPMALAGRTVGGPAKVAVMASGFFGSVSGSAIANTVSTGAFTIPLMKKAGFRPHVAGAIEPSASIGGMFMPPIMGAGGFLMAEFTEIPYVTIMKMAVFPAAIYFLSVFVMVHFEAKRYGLVGKKDPNAPTAWDILKTQWLLSAPLVIIVVLMLLGYSPGMAAFWATIACVAVSWTTPNNKMGVKEILGAMIEGARNTLIIGATVGVIGIIVGTIALTGIGLKFSQIIIELSNGYLPIAIVLIGLASLVLGMGVPVTAAYLITAVLAVGALSEMIAQTQFGMSFQDMQVNAELVQMGYVSWALLASHMIVYWFSQDSNITPPVCVAAYAGAAIAGSDPWKTGWTSFKFAKMLYMGPFLFAFAPGFLLTGTWYDILLAYVTIILGTIAFGSLTMGYWLCPTTWYEWVIFAFATALLFFPGLLHSWTPVPKLGADFLGIALAGLVYVSQKIRIKKDPSLTLPIHERHKLQEAAA</sequence>
<feature type="transmembrane region" description="Helical" evidence="1">
    <location>
        <begin position="377"/>
        <end position="396"/>
    </location>
</feature>
<feature type="transmembrane region" description="Helical" evidence="1">
    <location>
        <begin position="104"/>
        <end position="123"/>
    </location>
</feature>